<dbReference type="AlphaFoldDB" id="A0A8R7UZP7"/>
<reference evidence="1" key="3">
    <citation type="submission" date="2022-06" db="UniProtKB">
        <authorList>
            <consortium name="EnsemblPlants"/>
        </authorList>
    </citation>
    <scope>IDENTIFICATION</scope>
</reference>
<evidence type="ECO:0000313" key="2">
    <source>
        <dbReference type="Proteomes" id="UP000015106"/>
    </source>
</evidence>
<keyword evidence="2" id="KW-1185">Reference proteome</keyword>
<proteinExistence type="predicted"/>
<sequence>MQPHIWRHKRWARRTKCRCRRSARWMNGAENTIRKSMISCCVSLPSPELEDGEQSTAGACGDWR</sequence>
<dbReference type="Gramene" id="TuG1812G0700001542.01.T01">
    <property type="protein sequence ID" value="TuG1812G0700001542.01.T01.cds465410"/>
    <property type="gene ID" value="TuG1812G0700001542.01"/>
</dbReference>
<reference evidence="1" key="2">
    <citation type="submission" date="2018-03" db="EMBL/GenBank/DDBJ databases">
        <title>The Triticum urartu genome reveals the dynamic nature of wheat genome evolution.</title>
        <authorList>
            <person name="Ling H."/>
            <person name="Ma B."/>
            <person name="Shi X."/>
            <person name="Liu H."/>
            <person name="Dong L."/>
            <person name="Sun H."/>
            <person name="Cao Y."/>
            <person name="Gao Q."/>
            <person name="Zheng S."/>
            <person name="Li Y."/>
            <person name="Yu Y."/>
            <person name="Du H."/>
            <person name="Qi M."/>
            <person name="Li Y."/>
            <person name="Yu H."/>
            <person name="Cui Y."/>
            <person name="Wang N."/>
            <person name="Chen C."/>
            <person name="Wu H."/>
            <person name="Zhao Y."/>
            <person name="Zhang J."/>
            <person name="Li Y."/>
            <person name="Zhou W."/>
            <person name="Zhang B."/>
            <person name="Hu W."/>
            <person name="Eijk M."/>
            <person name="Tang J."/>
            <person name="Witsenboer H."/>
            <person name="Zhao S."/>
            <person name="Li Z."/>
            <person name="Zhang A."/>
            <person name="Wang D."/>
            <person name="Liang C."/>
        </authorList>
    </citation>
    <scope>NUCLEOTIDE SEQUENCE [LARGE SCALE GENOMIC DNA]</scope>
    <source>
        <strain evidence="1">cv. G1812</strain>
    </source>
</reference>
<reference evidence="2" key="1">
    <citation type="journal article" date="2013" name="Nature">
        <title>Draft genome of the wheat A-genome progenitor Triticum urartu.</title>
        <authorList>
            <person name="Ling H.Q."/>
            <person name="Zhao S."/>
            <person name="Liu D."/>
            <person name="Wang J."/>
            <person name="Sun H."/>
            <person name="Zhang C."/>
            <person name="Fan H."/>
            <person name="Li D."/>
            <person name="Dong L."/>
            <person name="Tao Y."/>
            <person name="Gao C."/>
            <person name="Wu H."/>
            <person name="Li Y."/>
            <person name="Cui Y."/>
            <person name="Guo X."/>
            <person name="Zheng S."/>
            <person name="Wang B."/>
            <person name="Yu K."/>
            <person name="Liang Q."/>
            <person name="Yang W."/>
            <person name="Lou X."/>
            <person name="Chen J."/>
            <person name="Feng M."/>
            <person name="Jian J."/>
            <person name="Zhang X."/>
            <person name="Luo G."/>
            <person name="Jiang Y."/>
            <person name="Liu J."/>
            <person name="Wang Z."/>
            <person name="Sha Y."/>
            <person name="Zhang B."/>
            <person name="Wu H."/>
            <person name="Tang D."/>
            <person name="Shen Q."/>
            <person name="Xue P."/>
            <person name="Zou S."/>
            <person name="Wang X."/>
            <person name="Liu X."/>
            <person name="Wang F."/>
            <person name="Yang Y."/>
            <person name="An X."/>
            <person name="Dong Z."/>
            <person name="Zhang K."/>
            <person name="Zhang X."/>
            <person name="Luo M.C."/>
            <person name="Dvorak J."/>
            <person name="Tong Y."/>
            <person name="Wang J."/>
            <person name="Yang H."/>
            <person name="Li Z."/>
            <person name="Wang D."/>
            <person name="Zhang A."/>
            <person name="Wang J."/>
        </authorList>
    </citation>
    <scope>NUCLEOTIDE SEQUENCE</scope>
    <source>
        <strain evidence="2">cv. G1812</strain>
    </source>
</reference>
<evidence type="ECO:0000313" key="1">
    <source>
        <dbReference type="EnsemblPlants" id="TuG1812G0700001542.01.T01.cds465410"/>
    </source>
</evidence>
<accession>A0A8R7UZP7</accession>
<name>A0A8R7UZP7_TRIUA</name>
<dbReference type="Proteomes" id="UP000015106">
    <property type="component" value="Chromosome 7"/>
</dbReference>
<protein>
    <submittedName>
        <fullName evidence="1">Uncharacterized protein</fullName>
    </submittedName>
</protein>
<dbReference type="EnsemblPlants" id="TuG1812G0700001542.01.T01">
    <property type="protein sequence ID" value="TuG1812G0700001542.01.T01.cds465410"/>
    <property type="gene ID" value="TuG1812G0700001542.01"/>
</dbReference>
<organism evidence="1 2">
    <name type="scientific">Triticum urartu</name>
    <name type="common">Red wild einkorn</name>
    <name type="synonym">Crithodium urartu</name>
    <dbReference type="NCBI Taxonomy" id="4572"/>
    <lineage>
        <taxon>Eukaryota</taxon>
        <taxon>Viridiplantae</taxon>
        <taxon>Streptophyta</taxon>
        <taxon>Embryophyta</taxon>
        <taxon>Tracheophyta</taxon>
        <taxon>Spermatophyta</taxon>
        <taxon>Magnoliopsida</taxon>
        <taxon>Liliopsida</taxon>
        <taxon>Poales</taxon>
        <taxon>Poaceae</taxon>
        <taxon>BOP clade</taxon>
        <taxon>Pooideae</taxon>
        <taxon>Triticodae</taxon>
        <taxon>Triticeae</taxon>
        <taxon>Triticinae</taxon>
        <taxon>Triticum</taxon>
    </lineage>
</organism>